<dbReference type="RefSeq" id="WP_109461436.1">
    <property type="nucleotide sequence ID" value="NZ_QFBC01000018.1"/>
</dbReference>
<dbReference type="InterPro" id="IPR050555">
    <property type="entry name" value="Bact_Solute-Bind_Prot2"/>
</dbReference>
<dbReference type="Pfam" id="PF13407">
    <property type="entry name" value="Peripla_BP_4"/>
    <property type="match status" value="1"/>
</dbReference>
<accession>A0A2U2DII1</accession>
<comment type="similarity">
    <text evidence="2">Belongs to the bacterial solute-binding protein 2 family.</text>
</comment>
<dbReference type="OrthoDB" id="9803959at2"/>
<comment type="caution">
    <text evidence="5">The sequence shown here is derived from an EMBL/GenBank/DDBJ whole genome shotgun (WGS) entry which is preliminary data.</text>
</comment>
<evidence type="ECO:0000313" key="5">
    <source>
        <dbReference type="EMBL" id="PWE53102.1"/>
    </source>
</evidence>
<dbReference type="SUPFAM" id="SSF53822">
    <property type="entry name" value="Periplasmic binding protein-like I"/>
    <property type="match status" value="1"/>
</dbReference>
<evidence type="ECO:0000313" key="6">
    <source>
        <dbReference type="Proteomes" id="UP000245252"/>
    </source>
</evidence>
<dbReference type="InterPro" id="IPR028082">
    <property type="entry name" value="Peripla_BP_I"/>
</dbReference>
<gene>
    <name evidence="5" type="ORF">DEM27_27405</name>
</gene>
<keyword evidence="6" id="KW-1185">Reference proteome</keyword>
<dbReference type="PANTHER" id="PTHR30036:SF7">
    <property type="entry name" value="ABC TRANSPORTER PERIPLASMIC-BINDING PROTEIN YPHF"/>
    <property type="match status" value="1"/>
</dbReference>
<name>A0A2U2DII1_9HYPH</name>
<organism evidence="5 6">
    <name type="scientific">Metarhizobium album</name>
    <dbReference type="NCBI Taxonomy" id="2182425"/>
    <lineage>
        <taxon>Bacteria</taxon>
        <taxon>Pseudomonadati</taxon>
        <taxon>Pseudomonadota</taxon>
        <taxon>Alphaproteobacteria</taxon>
        <taxon>Hyphomicrobiales</taxon>
        <taxon>Rhizobiaceae</taxon>
        <taxon>Metarhizobium</taxon>
    </lineage>
</organism>
<dbReference type="Gene3D" id="3.40.50.2300">
    <property type="match status" value="2"/>
</dbReference>
<reference evidence="5 6" key="1">
    <citation type="submission" date="2018-05" db="EMBL/GenBank/DDBJ databases">
        <title>The draft genome of strain NS-104.</title>
        <authorList>
            <person name="Hang P."/>
            <person name="Jiang J."/>
        </authorList>
    </citation>
    <scope>NUCLEOTIDE SEQUENCE [LARGE SCALE GENOMIC DNA]</scope>
    <source>
        <strain evidence="5 6">NS-104</strain>
    </source>
</reference>
<dbReference type="InterPro" id="IPR025997">
    <property type="entry name" value="SBP_2_dom"/>
</dbReference>
<evidence type="ECO:0000256" key="3">
    <source>
        <dbReference type="SAM" id="SignalP"/>
    </source>
</evidence>
<protein>
    <submittedName>
        <fullName evidence="5">Sugar ABC transporter substrate-binding protein</fullName>
    </submittedName>
</protein>
<sequence>MLGKLKLLIAGVALAASVTVAAAQEKRTFYWVSHGSPADPVWTYFLQGAQQWATDTGNTVNTSFHSGDVPSHQEAIRAAIAAGADGIVTSSPDPGSLVEVAKEANAAKIPIININTPDPTASFDAYVGGDLVVYGKNWAQYLVDKGLVKSGDFVWMPVEVPGATYGVQEEEGIASVFKPLNITWEVTDATLDQAEIITRMSDYLTANRTKVKAIIGLGDLVTGSIKRVFDQVGVKPGEIPVVGWGNSLDTTGEVKEGYVNAAQWQDPQATSYVGLSLASMAKSGIPTGFNVIVGALYEKDTAQIYDDVLKGGQK</sequence>
<evidence type="ECO:0000256" key="2">
    <source>
        <dbReference type="ARBA" id="ARBA00007639"/>
    </source>
</evidence>
<dbReference type="EMBL" id="QFBC01000018">
    <property type="protein sequence ID" value="PWE53102.1"/>
    <property type="molecule type" value="Genomic_DNA"/>
</dbReference>
<feature type="chain" id="PRO_5015508551" evidence="3">
    <location>
        <begin position="23"/>
        <end position="314"/>
    </location>
</feature>
<keyword evidence="3" id="KW-0732">Signal</keyword>
<dbReference type="GO" id="GO:0030288">
    <property type="term" value="C:outer membrane-bounded periplasmic space"/>
    <property type="evidence" value="ECO:0007669"/>
    <property type="project" value="TreeGrafter"/>
</dbReference>
<proteinExistence type="inferred from homology"/>
<comment type="subcellular location">
    <subcellularLocation>
        <location evidence="1">Periplasm</location>
    </subcellularLocation>
</comment>
<evidence type="ECO:0000259" key="4">
    <source>
        <dbReference type="Pfam" id="PF13407"/>
    </source>
</evidence>
<dbReference type="GO" id="GO:0030246">
    <property type="term" value="F:carbohydrate binding"/>
    <property type="evidence" value="ECO:0007669"/>
    <property type="project" value="TreeGrafter"/>
</dbReference>
<dbReference type="PANTHER" id="PTHR30036">
    <property type="entry name" value="D-XYLOSE-BINDING PERIPLASMIC PROTEIN"/>
    <property type="match status" value="1"/>
</dbReference>
<evidence type="ECO:0000256" key="1">
    <source>
        <dbReference type="ARBA" id="ARBA00004418"/>
    </source>
</evidence>
<dbReference type="AlphaFoldDB" id="A0A2U2DII1"/>
<dbReference type="Proteomes" id="UP000245252">
    <property type="component" value="Unassembled WGS sequence"/>
</dbReference>
<feature type="signal peptide" evidence="3">
    <location>
        <begin position="1"/>
        <end position="22"/>
    </location>
</feature>
<feature type="domain" description="Periplasmic binding protein" evidence="4">
    <location>
        <begin position="38"/>
        <end position="281"/>
    </location>
</feature>